<feature type="region of interest" description="Disordered" evidence="1">
    <location>
        <begin position="53"/>
        <end position="80"/>
    </location>
</feature>
<evidence type="ECO:0000313" key="2">
    <source>
        <dbReference type="EMBL" id="GES53158.1"/>
    </source>
</evidence>
<evidence type="ECO:0000256" key="1">
    <source>
        <dbReference type="SAM" id="MobiDB-lite"/>
    </source>
</evidence>
<sequence length="80" mass="9259">MQKMSVLSLQRYVGWPTRLRTIGNWRHITQESWTRCAEILFTAAAYWAGFRRSRSHDPEPSDEIENPPSVAGQVTSYMSD</sequence>
<proteinExistence type="predicted"/>
<evidence type="ECO:0000313" key="3">
    <source>
        <dbReference type="Proteomes" id="UP000390335"/>
    </source>
</evidence>
<reference evidence="2 3" key="1">
    <citation type="journal article" date="2020" name="Genome Biol. Evol.">
        <title>Rhizobium dioscoreae sp. nov., a plant growth-promoting bacterium isolated from yam (Dioscorea species).</title>
        <authorList>
            <person name="Ouyabe M."/>
            <person name="Tanaka N."/>
            <person name="Shiwa Y."/>
            <person name="Fujita N."/>
            <person name="Kikuno H."/>
            <person name="Babil P."/>
            <person name="Shiwachi H."/>
        </authorList>
    </citation>
    <scope>NUCLEOTIDE SEQUENCE [LARGE SCALE GENOMIC DNA]</scope>
    <source>
        <strain evidence="2 3">S-93</strain>
    </source>
</reference>
<gene>
    <name evidence="2" type="ORF">RsS93_57720</name>
</gene>
<protein>
    <submittedName>
        <fullName evidence="2">Uncharacterized protein</fullName>
    </submittedName>
</protein>
<accession>A0ABQ0ZD79</accession>
<dbReference type="Proteomes" id="UP000390335">
    <property type="component" value="Unassembled WGS sequence"/>
</dbReference>
<keyword evidence="3" id="KW-1185">Reference proteome</keyword>
<dbReference type="EMBL" id="BLAJ01000014">
    <property type="protein sequence ID" value="GES53158.1"/>
    <property type="molecule type" value="Genomic_DNA"/>
</dbReference>
<comment type="caution">
    <text evidence="2">The sequence shown here is derived from an EMBL/GenBank/DDBJ whole genome shotgun (WGS) entry which is preliminary data.</text>
</comment>
<organism evidence="2 3">
    <name type="scientific">Rhizobium dioscoreae</name>
    <dbReference type="NCBI Taxonomy" id="2653122"/>
    <lineage>
        <taxon>Bacteria</taxon>
        <taxon>Pseudomonadati</taxon>
        <taxon>Pseudomonadota</taxon>
        <taxon>Alphaproteobacteria</taxon>
        <taxon>Hyphomicrobiales</taxon>
        <taxon>Rhizobiaceae</taxon>
        <taxon>Rhizobium/Agrobacterium group</taxon>
        <taxon>Rhizobium</taxon>
    </lineage>
</organism>
<name>A0ABQ0ZD79_9HYPH</name>